<comment type="caution">
    <text evidence="1">The sequence shown here is derived from an EMBL/GenBank/DDBJ whole genome shotgun (WGS) entry which is preliminary data.</text>
</comment>
<evidence type="ECO:0008006" key="3">
    <source>
        <dbReference type="Google" id="ProtNLM"/>
    </source>
</evidence>
<name>A0AAN9HXJ3_CROPI</name>
<gene>
    <name evidence="1" type="ORF">RIF29_25498</name>
</gene>
<evidence type="ECO:0000313" key="2">
    <source>
        <dbReference type="Proteomes" id="UP001372338"/>
    </source>
</evidence>
<organism evidence="1 2">
    <name type="scientific">Crotalaria pallida</name>
    <name type="common">Smooth rattlebox</name>
    <name type="synonym">Crotalaria striata</name>
    <dbReference type="NCBI Taxonomy" id="3830"/>
    <lineage>
        <taxon>Eukaryota</taxon>
        <taxon>Viridiplantae</taxon>
        <taxon>Streptophyta</taxon>
        <taxon>Embryophyta</taxon>
        <taxon>Tracheophyta</taxon>
        <taxon>Spermatophyta</taxon>
        <taxon>Magnoliopsida</taxon>
        <taxon>eudicotyledons</taxon>
        <taxon>Gunneridae</taxon>
        <taxon>Pentapetalae</taxon>
        <taxon>rosids</taxon>
        <taxon>fabids</taxon>
        <taxon>Fabales</taxon>
        <taxon>Fabaceae</taxon>
        <taxon>Papilionoideae</taxon>
        <taxon>50 kb inversion clade</taxon>
        <taxon>genistoids sensu lato</taxon>
        <taxon>core genistoids</taxon>
        <taxon>Crotalarieae</taxon>
        <taxon>Crotalaria</taxon>
    </lineage>
</organism>
<dbReference type="Proteomes" id="UP001372338">
    <property type="component" value="Unassembled WGS sequence"/>
</dbReference>
<dbReference type="AlphaFoldDB" id="A0AAN9HXJ3"/>
<reference evidence="1 2" key="1">
    <citation type="submission" date="2024-01" db="EMBL/GenBank/DDBJ databases">
        <title>The genomes of 5 underutilized Papilionoideae crops provide insights into root nodulation and disease resistanc.</title>
        <authorList>
            <person name="Yuan L."/>
        </authorList>
    </citation>
    <scope>NUCLEOTIDE SEQUENCE [LARGE SCALE GENOMIC DNA]</scope>
    <source>
        <strain evidence="1">ZHUSHIDOU_FW_LH</strain>
        <tissue evidence="1">Leaf</tissue>
    </source>
</reference>
<dbReference type="EMBL" id="JAYWIO010000005">
    <property type="protein sequence ID" value="KAK7259883.1"/>
    <property type="molecule type" value="Genomic_DNA"/>
</dbReference>
<evidence type="ECO:0000313" key="1">
    <source>
        <dbReference type="EMBL" id="KAK7259883.1"/>
    </source>
</evidence>
<dbReference type="Gene3D" id="2.40.50.140">
    <property type="entry name" value="Nucleic acid-binding proteins"/>
    <property type="match status" value="1"/>
</dbReference>
<keyword evidence="2" id="KW-1185">Reference proteome</keyword>
<protein>
    <recommendedName>
        <fullName evidence="3">Replication factor A C-terminal domain-containing protein</fullName>
    </recommendedName>
</protein>
<sequence>MLRLMFNTGLAPVADVGFPDPGINNDVVDEVLRTCGNARTLSDCIGFLSAISKDKPYLHNGKLTRVGVLELCDEVGSFDCILFGQYATDFYSFVASQRCRQSIVLLQFAEVHSYRVGSRNNFEGQLLGDGKCITVEALHVVQPGIYRVDATISGIMAHLPYYYDECQCKGPVFPDLADFGCRVCGKVGAHAGKRFKLPIYIADSTGSLGVYLLDRDCRALLKKSCEHVYGLHDDDSSPKLLEKVVGKFYNMKIEVTTLSHAEGVLNYYVRRLTAKPYNFADKTIDPTCEASTPNRVNLKSFPFLSML</sequence>
<dbReference type="SUPFAM" id="SSF50249">
    <property type="entry name" value="Nucleic acid-binding proteins"/>
    <property type="match status" value="1"/>
</dbReference>
<accession>A0AAN9HXJ3</accession>
<proteinExistence type="predicted"/>
<dbReference type="InterPro" id="IPR012340">
    <property type="entry name" value="NA-bd_OB-fold"/>
</dbReference>